<dbReference type="InterPro" id="IPR007899">
    <property type="entry name" value="CHAD_dom"/>
</dbReference>
<dbReference type="PROSITE" id="PS51708">
    <property type="entry name" value="CHAD"/>
    <property type="match status" value="1"/>
</dbReference>
<dbReference type="AlphaFoldDB" id="A0A7K3PNF0"/>
<name>A0A7K3PNF0_9ACTN</name>
<protein>
    <recommendedName>
        <fullName evidence="1">CHAD domain-containing protein</fullName>
    </recommendedName>
</protein>
<evidence type="ECO:0000313" key="2">
    <source>
        <dbReference type="EMBL" id="NEB11470.1"/>
    </source>
</evidence>
<dbReference type="Gene3D" id="1.40.20.10">
    <property type="entry name" value="CHAD domain"/>
    <property type="match status" value="1"/>
</dbReference>
<feature type="domain" description="CHAD" evidence="1">
    <location>
        <begin position="1"/>
        <end position="116"/>
    </location>
</feature>
<evidence type="ECO:0000313" key="3">
    <source>
        <dbReference type="Proteomes" id="UP000470446"/>
    </source>
</evidence>
<proteinExistence type="predicted"/>
<comment type="caution">
    <text evidence="2">The sequence shown here is derived from an EMBL/GenBank/DDBJ whole genome shotgun (WGS) entry which is preliminary data.</text>
</comment>
<reference evidence="2 3" key="1">
    <citation type="submission" date="2020-01" db="EMBL/GenBank/DDBJ databases">
        <title>Insect and environment-associated Actinomycetes.</title>
        <authorList>
            <person name="Currrie C."/>
            <person name="Chevrette M."/>
            <person name="Carlson C."/>
            <person name="Stubbendieck R."/>
            <person name="Wendt-Pienkowski E."/>
        </authorList>
    </citation>
    <scope>NUCLEOTIDE SEQUENCE [LARGE SCALE GENOMIC DNA]</scope>
    <source>
        <strain evidence="2 3">SID14163</strain>
    </source>
</reference>
<dbReference type="EMBL" id="JAAGMA010000593">
    <property type="protein sequence ID" value="NEB11470.1"/>
    <property type="molecule type" value="Genomic_DNA"/>
</dbReference>
<dbReference type="Proteomes" id="UP000470446">
    <property type="component" value="Unassembled WGS sequence"/>
</dbReference>
<feature type="non-terminal residue" evidence="2">
    <location>
        <position position="1"/>
    </location>
</feature>
<organism evidence="2 3">
    <name type="scientific">Streptomyces coelicoflavus</name>
    <dbReference type="NCBI Taxonomy" id="285562"/>
    <lineage>
        <taxon>Bacteria</taxon>
        <taxon>Bacillati</taxon>
        <taxon>Actinomycetota</taxon>
        <taxon>Actinomycetes</taxon>
        <taxon>Kitasatosporales</taxon>
        <taxon>Streptomycetaceae</taxon>
        <taxon>Streptomyces</taxon>
    </lineage>
</organism>
<accession>A0A7K3PNF0</accession>
<sequence length="119" mass="12673">PSPHPQDAPWHQVRLLLRLHRYALEALAGADAGGTGGTGGTGDTEAAVHVRLLAAGEALDRHRDASEAAAAAAQAARTPRIAPATAYALGVLHADQRHEVEAARYAFQYSWRKEPIRLP</sequence>
<gene>
    <name evidence="2" type="ORF">G3I32_21935</name>
</gene>
<evidence type="ECO:0000259" key="1">
    <source>
        <dbReference type="PROSITE" id="PS51708"/>
    </source>
</evidence>
<dbReference type="InterPro" id="IPR038186">
    <property type="entry name" value="CHAD_dom_sf"/>
</dbReference>